<proteinExistence type="predicted"/>
<protein>
    <submittedName>
        <fullName evidence="1">Uncharacterized protein</fullName>
    </submittedName>
</protein>
<dbReference type="EMBL" id="FNLO01000007">
    <property type="protein sequence ID" value="SDV49247.1"/>
    <property type="molecule type" value="Genomic_DNA"/>
</dbReference>
<dbReference type="OrthoDB" id="8808507at2"/>
<evidence type="ECO:0000313" key="1">
    <source>
        <dbReference type="EMBL" id="SDV49247.1"/>
    </source>
</evidence>
<accession>A0A1H2PQZ7</accession>
<dbReference type="AlphaFoldDB" id="A0A1H2PQZ7"/>
<name>A0A1H2PQZ7_9BURK</name>
<dbReference type="Proteomes" id="UP000243719">
    <property type="component" value="Unassembled WGS sequence"/>
</dbReference>
<gene>
    <name evidence="1" type="ORF">SAMN05216551_107182</name>
</gene>
<sequence length="136" mass="15190">MSRSGYSDDCDDWALIRWRGAVASAIRGERGQAFLRELLAALDAMPERCLIANDLRDADGDFCTLGVIGNARGVDIASIDPEDRDSVAAAFRISPALAAEIMFENDEGYYHNERPEHRWQRMRQWVASQIRGSGQS</sequence>
<dbReference type="STRING" id="1770053.SAMN05216551_107182"/>
<keyword evidence="2" id="KW-1185">Reference proteome</keyword>
<organism evidence="1 2">
    <name type="scientific">Chitinasiproducens palmae</name>
    <dbReference type="NCBI Taxonomy" id="1770053"/>
    <lineage>
        <taxon>Bacteria</taxon>
        <taxon>Pseudomonadati</taxon>
        <taxon>Pseudomonadota</taxon>
        <taxon>Betaproteobacteria</taxon>
        <taxon>Burkholderiales</taxon>
        <taxon>Burkholderiaceae</taxon>
        <taxon>Chitinasiproducens</taxon>
    </lineage>
</organism>
<dbReference type="RefSeq" id="WP_091909044.1">
    <property type="nucleotide sequence ID" value="NZ_FNLO01000007.1"/>
</dbReference>
<reference evidence="2" key="1">
    <citation type="submission" date="2016-09" db="EMBL/GenBank/DDBJ databases">
        <authorList>
            <person name="Varghese N."/>
            <person name="Submissions S."/>
        </authorList>
    </citation>
    <scope>NUCLEOTIDE SEQUENCE [LARGE SCALE GENOMIC DNA]</scope>
    <source>
        <strain evidence="2">JS23</strain>
    </source>
</reference>
<evidence type="ECO:0000313" key="2">
    <source>
        <dbReference type="Proteomes" id="UP000243719"/>
    </source>
</evidence>